<dbReference type="EC" id="4.2.1.1" evidence="2"/>
<comment type="cofactor">
    <cofactor evidence="6">
        <name>Zn(2+)</name>
        <dbReference type="ChEBI" id="CHEBI:29105"/>
    </cofactor>
    <text evidence="6">Binds 1 zinc ion per subunit.</text>
</comment>
<dbReference type="GO" id="GO:0008270">
    <property type="term" value="F:zinc ion binding"/>
    <property type="evidence" value="ECO:0007669"/>
    <property type="project" value="InterPro"/>
</dbReference>
<evidence type="ECO:0000256" key="4">
    <source>
        <dbReference type="ARBA" id="ARBA00022833"/>
    </source>
</evidence>
<dbReference type="SMART" id="SM00947">
    <property type="entry name" value="Pro_CA"/>
    <property type="match status" value="1"/>
</dbReference>
<evidence type="ECO:0000256" key="2">
    <source>
        <dbReference type="ARBA" id="ARBA00012925"/>
    </source>
</evidence>
<dbReference type="PATRIC" id="fig|1149862.3.peg.4650"/>
<keyword evidence="4 6" id="KW-0862">Zinc</keyword>
<dbReference type="EMBL" id="AKVJ01000076">
    <property type="protein sequence ID" value="EIW15927.1"/>
    <property type="molecule type" value="Genomic_DNA"/>
</dbReference>
<feature type="binding site" evidence="6">
    <location>
        <position position="40"/>
    </location>
    <ligand>
        <name>Zn(2+)</name>
        <dbReference type="ChEBI" id="CHEBI:29105"/>
    </ligand>
</feature>
<keyword evidence="8" id="KW-1185">Reference proteome</keyword>
<evidence type="ECO:0000313" key="8">
    <source>
        <dbReference type="Proteomes" id="UP000004324"/>
    </source>
</evidence>
<dbReference type="PANTHER" id="PTHR43175">
    <property type="entry name" value="CARBONIC ANHYDRASE"/>
    <property type="match status" value="1"/>
</dbReference>
<name>I9ASK7_9FIRM</name>
<dbReference type="Proteomes" id="UP000004324">
    <property type="component" value="Unassembled WGS sequence"/>
</dbReference>
<dbReference type="PANTHER" id="PTHR43175:SF3">
    <property type="entry name" value="CARBON DISULFIDE HYDROLASE"/>
    <property type="match status" value="1"/>
</dbReference>
<dbReference type="CDD" id="cd03379">
    <property type="entry name" value="beta_CA_cladeD"/>
    <property type="match status" value="1"/>
</dbReference>
<evidence type="ECO:0000256" key="6">
    <source>
        <dbReference type="PIRSR" id="PIRSR601765-1"/>
    </source>
</evidence>
<comment type="caution">
    <text evidence="7">The sequence shown here is derived from an EMBL/GenBank/DDBJ whole genome shotgun (WGS) entry which is preliminary data.</text>
</comment>
<dbReference type="Gene3D" id="3.40.1050.10">
    <property type="entry name" value="Carbonic anhydrase"/>
    <property type="match status" value="1"/>
</dbReference>
<evidence type="ECO:0000256" key="1">
    <source>
        <dbReference type="ARBA" id="ARBA00006217"/>
    </source>
</evidence>
<sequence length="181" mass="19766">MIGLEQLIKANSSFLLKSAANGDGLSKNPKHHIAIVTCMDTRLVELLESALGIKRGEAVVIKTAGTSTDGNFGTILRSLVIAIYALDVEEIVVVGHEDCGVTQISPSMLKQKMQKRGIDKRHIRKFEEEAIAWLDKVHNSEEEVKKLVDALRKTTIIPRAVPIHGLMIHPDTGKVSPLSDG</sequence>
<feature type="binding site" evidence="6">
    <location>
        <position position="38"/>
    </location>
    <ligand>
        <name>Zn(2+)</name>
        <dbReference type="ChEBI" id="CHEBI:29105"/>
    </ligand>
</feature>
<keyword evidence="3 6" id="KW-0479">Metal-binding</keyword>
<dbReference type="InterPro" id="IPR036874">
    <property type="entry name" value="Carbonic_anhydrase_sf"/>
</dbReference>
<evidence type="ECO:0000313" key="7">
    <source>
        <dbReference type="EMBL" id="EIW15927.1"/>
    </source>
</evidence>
<gene>
    <name evidence="7" type="ORF">FB4_1616</name>
</gene>
<evidence type="ECO:0000256" key="5">
    <source>
        <dbReference type="ARBA" id="ARBA00048348"/>
    </source>
</evidence>
<evidence type="ECO:0000256" key="3">
    <source>
        <dbReference type="ARBA" id="ARBA00022723"/>
    </source>
</evidence>
<protein>
    <recommendedName>
        <fullName evidence="2">carbonic anhydrase</fullName>
        <ecNumber evidence="2">4.2.1.1</ecNumber>
    </recommendedName>
</protein>
<dbReference type="SUPFAM" id="SSF53056">
    <property type="entry name" value="beta-carbonic anhydrase, cab"/>
    <property type="match status" value="1"/>
</dbReference>
<dbReference type="RefSeq" id="WP_007938907.1">
    <property type="nucleotide sequence ID" value="NZ_AKVJ01000076.1"/>
</dbReference>
<comment type="catalytic activity">
    <reaction evidence="5">
        <text>hydrogencarbonate + H(+) = CO2 + H2O</text>
        <dbReference type="Rhea" id="RHEA:10748"/>
        <dbReference type="ChEBI" id="CHEBI:15377"/>
        <dbReference type="ChEBI" id="CHEBI:15378"/>
        <dbReference type="ChEBI" id="CHEBI:16526"/>
        <dbReference type="ChEBI" id="CHEBI:17544"/>
        <dbReference type="EC" id="4.2.1.1"/>
    </reaction>
</comment>
<accession>I9ASK7</accession>
<feature type="binding site" evidence="6">
    <location>
        <position position="96"/>
    </location>
    <ligand>
        <name>Zn(2+)</name>
        <dbReference type="ChEBI" id="CHEBI:29105"/>
    </ligand>
</feature>
<dbReference type="OrthoDB" id="9792260at2"/>
<dbReference type="Pfam" id="PF00484">
    <property type="entry name" value="Pro_CA"/>
    <property type="match status" value="1"/>
</dbReference>
<dbReference type="GO" id="GO:0004089">
    <property type="term" value="F:carbonate dehydratase activity"/>
    <property type="evidence" value="ECO:0007669"/>
    <property type="project" value="UniProtKB-EC"/>
</dbReference>
<feature type="binding site" evidence="6">
    <location>
        <position position="99"/>
    </location>
    <ligand>
        <name>Zn(2+)</name>
        <dbReference type="ChEBI" id="CHEBI:29105"/>
    </ligand>
</feature>
<organism evidence="7 8">
    <name type="scientific">Pelosinus fermentans B4</name>
    <dbReference type="NCBI Taxonomy" id="1149862"/>
    <lineage>
        <taxon>Bacteria</taxon>
        <taxon>Bacillati</taxon>
        <taxon>Bacillota</taxon>
        <taxon>Negativicutes</taxon>
        <taxon>Selenomonadales</taxon>
        <taxon>Sporomusaceae</taxon>
        <taxon>Pelosinus</taxon>
    </lineage>
</organism>
<comment type="similarity">
    <text evidence="1">Belongs to the beta-class carbonic anhydrase family.</text>
</comment>
<dbReference type="AlphaFoldDB" id="I9ASK7"/>
<dbReference type="InterPro" id="IPR001765">
    <property type="entry name" value="Carbonic_anhydrase"/>
</dbReference>
<proteinExistence type="inferred from homology"/>
<reference evidence="7 8" key="1">
    <citation type="journal article" date="2012" name="J. Bacteriol.">
        <title>Draft Genome Sequences for Two Metal-Reducing Pelosinus fermentans Strains Isolated from a Cr(VI)-Contaminated Site and for Type Strain R7.</title>
        <authorList>
            <person name="Brown S.D."/>
            <person name="Podar M."/>
            <person name="Klingeman D.M."/>
            <person name="Johnson C.M."/>
            <person name="Yang Z.K."/>
            <person name="Utturkar S.M."/>
            <person name="Land M.L."/>
            <person name="Mosher J.J."/>
            <person name="Hurt R.A.Jr."/>
            <person name="Phelps T.J."/>
            <person name="Palumbo A.V."/>
            <person name="Arkin A.P."/>
            <person name="Hazen T.C."/>
            <person name="Elias D.A."/>
        </authorList>
    </citation>
    <scope>NUCLEOTIDE SEQUENCE [LARGE SCALE GENOMIC DNA]</scope>
    <source>
        <strain evidence="7 8">B4</strain>
    </source>
</reference>